<gene>
    <name evidence="1" type="ORF">OXX778_LOCUS16533</name>
</gene>
<proteinExistence type="predicted"/>
<dbReference type="AlphaFoldDB" id="A0A814GZL9"/>
<organism evidence="1 2">
    <name type="scientific">Brachionus calyciflorus</name>
    <dbReference type="NCBI Taxonomy" id="104777"/>
    <lineage>
        <taxon>Eukaryota</taxon>
        <taxon>Metazoa</taxon>
        <taxon>Spiralia</taxon>
        <taxon>Gnathifera</taxon>
        <taxon>Rotifera</taxon>
        <taxon>Eurotatoria</taxon>
        <taxon>Monogononta</taxon>
        <taxon>Pseudotrocha</taxon>
        <taxon>Ploima</taxon>
        <taxon>Brachionidae</taxon>
        <taxon>Brachionus</taxon>
    </lineage>
</organism>
<accession>A0A814GZL9</accession>
<comment type="caution">
    <text evidence="1">The sequence shown here is derived from an EMBL/GenBank/DDBJ whole genome shotgun (WGS) entry which is preliminary data.</text>
</comment>
<protein>
    <submittedName>
        <fullName evidence="1">Uncharacterized protein</fullName>
    </submittedName>
</protein>
<evidence type="ECO:0000313" key="2">
    <source>
        <dbReference type="Proteomes" id="UP000663879"/>
    </source>
</evidence>
<sequence length="264" mass="30529">MQIRYSCTISPNLIAAKNISDNLFNTKCKAKGKLCSLHDSIIVWDDTSYHSCPLYEISTQSFVIHLNARNPDVLVALPNMAFQAIKTKKICGLINEIKEILLSDIDFVIHIEAVEVNFLMHQECLNLKSTLKLATLRDKNYVKRDQPVTYRIDKEIKKGYLIIDGIIKPNSEVLLCEYVTSSKQLPNKEITIHRKNDKTYIFNNKDLRFMDIKSLNFKLYNENFSHNKILTEEMDLISTFQDVMNLEMSAGSWYNHVTDTVEIK</sequence>
<keyword evidence="2" id="KW-1185">Reference proteome</keyword>
<feature type="non-terminal residue" evidence="1">
    <location>
        <position position="1"/>
    </location>
</feature>
<reference evidence="1" key="1">
    <citation type="submission" date="2021-02" db="EMBL/GenBank/DDBJ databases">
        <authorList>
            <person name="Nowell W R."/>
        </authorList>
    </citation>
    <scope>NUCLEOTIDE SEQUENCE</scope>
    <source>
        <strain evidence="1">Ploen Becks lab</strain>
    </source>
</reference>
<evidence type="ECO:0000313" key="1">
    <source>
        <dbReference type="EMBL" id="CAF1003526.1"/>
    </source>
</evidence>
<dbReference type="EMBL" id="CAJNOC010003935">
    <property type="protein sequence ID" value="CAF1003526.1"/>
    <property type="molecule type" value="Genomic_DNA"/>
</dbReference>
<dbReference type="Proteomes" id="UP000663879">
    <property type="component" value="Unassembled WGS sequence"/>
</dbReference>
<name>A0A814GZL9_9BILA</name>